<dbReference type="InterPro" id="IPR002110">
    <property type="entry name" value="Ankyrin_rpt"/>
</dbReference>
<dbReference type="EMBL" id="LKST01000001">
    <property type="protein sequence ID" value="KQB85064.1"/>
    <property type="molecule type" value="Genomic_DNA"/>
</dbReference>
<evidence type="ECO:0000313" key="4">
    <source>
        <dbReference type="EMBL" id="KQB85064.1"/>
    </source>
</evidence>
<name>A0A0Q0YRP8_9CORY</name>
<evidence type="ECO:0000256" key="1">
    <source>
        <dbReference type="ARBA" id="ARBA00022737"/>
    </source>
</evidence>
<keyword evidence="2 3" id="KW-0040">ANK repeat</keyword>
<dbReference type="PROSITE" id="PS50088">
    <property type="entry name" value="ANK_REPEAT"/>
    <property type="match status" value="1"/>
</dbReference>
<dbReference type="STRING" id="1544416.Cocul_00199"/>
<organism evidence="4 5">
    <name type="scientific">Corynebacterium oculi</name>
    <dbReference type="NCBI Taxonomy" id="1544416"/>
    <lineage>
        <taxon>Bacteria</taxon>
        <taxon>Bacillati</taxon>
        <taxon>Actinomycetota</taxon>
        <taxon>Actinomycetes</taxon>
        <taxon>Mycobacteriales</taxon>
        <taxon>Corynebacteriaceae</taxon>
        <taxon>Corynebacterium</taxon>
    </lineage>
</organism>
<dbReference type="SMART" id="SM00248">
    <property type="entry name" value="ANK"/>
    <property type="match status" value="2"/>
</dbReference>
<reference evidence="4 5" key="1">
    <citation type="submission" date="2015-10" db="EMBL/GenBank/DDBJ databases">
        <title>Corynebacteirum lowii and Corynebacterium oculi species nova, derived from human clinical disease and and emended description of Corynebacterium mastiditis.</title>
        <authorList>
            <person name="Bernard K."/>
            <person name="Pacheco A.L."/>
            <person name="Mcdougall C."/>
            <person name="Burtx T."/>
            <person name="Weibe D."/>
            <person name="Tyler S."/>
            <person name="Olson A.B."/>
            <person name="Cnockaert M."/>
            <person name="Eguchi H."/>
            <person name="Kuwahara T."/>
            <person name="Nakayama-Imaohji H."/>
            <person name="Boudewijins M."/>
            <person name="Van Hoecke F."/>
            <person name="Bernier A.-M."/>
            <person name="Vandamme P."/>
        </authorList>
    </citation>
    <scope>NUCLEOTIDE SEQUENCE [LARGE SCALE GENOMIC DNA]</scope>
    <source>
        <strain evidence="4 5">NML 130210</strain>
    </source>
</reference>
<accession>A0A0Q0YRP8</accession>
<dbReference type="AlphaFoldDB" id="A0A0Q0YRP8"/>
<feature type="repeat" description="ANK" evidence="3">
    <location>
        <begin position="55"/>
        <end position="87"/>
    </location>
</feature>
<dbReference type="Proteomes" id="UP000050517">
    <property type="component" value="Unassembled WGS sequence"/>
</dbReference>
<dbReference type="SUPFAM" id="SSF48403">
    <property type="entry name" value="Ankyrin repeat"/>
    <property type="match status" value="1"/>
</dbReference>
<dbReference type="InterPro" id="IPR036770">
    <property type="entry name" value="Ankyrin_rpt-contain_sf"/>
</dbReference>
<evidence type="ECO:0000256" key="2">
    <source>
        <dbReference type="ARBA" id="ARBA00023043"/>
    </source>
</evidence>
<proteinExistence type="predicted"/>
<dbReference type="PANTHER" id="PTHR24171">
    <property type="entry name" value="ANKYRIN REPEAT DOMAIN-CONTAINING PROTEIN 39-RELATED"/>
    <property type="match status" value="1"/>
</dbReference>
<keyword evidence="5" id="KW-1185">Reference proteome</keyword>
<dbReference type="Gene3D" id="1.25.40.20">
    <property type="entry name" value="Ankyrin repeat-containing domain"/>
    <property type="match status" value="1"/>
</dbReference>
<evidence type="ECO:0000313" key="5">
    <source>
        <dbReference type="Proteomes" id="UP000050517"/>
    </source>
</evidence>
<sequence length="139" mass="15327">MCLTWLVKLHIMTSPDIPQDVQELATRLFDMARQGDQQLVQYIDHGVAVDMVNQEGNSFLMLAAYAGHAELVAALIERGADVNKLNDRGQSPLAGAIFKKEDAVAEALIEAQADPHRGSPTAVETARMFGREDLLERLR</sequence>
<dbReference type="PATRIC" id="fig|1544416.3.peg.202"/>
<dbReference type="Pfam" id="PF12796">
    <property type="entry name" value="Ank_2"/>
    <property type="match status" value="1"/>
</dbReference>
<comment type="caution">
    <text evidence="4">The sequence shown here is derived from an EMBL/GenBank/DDBJ whole genome shotgun (WGS) entry which is preliminary data.</text>
</comment>
<keyword evidence="1" id="KW-0677">Repeat</keyword>
<protein>
    <submittedName>
        <fullName evidence="4">Ankyrin repeats (3 copies)</fullName>
    </submittedName>
</protein>
<evidence type="ECO:0000256" key="3">
    <source>
        <dbReference type="PROSITE-ProRule" id="PRU00023"/>
    </source>
</evidence>
<gene>
    <name evidence="4" type="ORF">Cocul_00199</name>
</gene>
<dbReference type="PROSITE" id="PS50297">
    <property type="entry name" value="ANK_REP_REGION"/>
    <property type="match status" value="1"/>
</dbReference>